<accession>A0A5N5Q7X6</accession>
<feature type="compositionally biased region" description="Polar residues" evidence="1">
    <location>
        <begin position="347"/>
        <end position="363"/>
    </location>
</feature>
<gene>
    <name evidence="2" type="ORF">CTheo_8784</name>
</gene>
<dbReference type="Proteomes" id="UP000383932">
    <property type="component" value="Unassembled WGS sequence"/>
</dbReference>
<evidence type="ECO:0000313" key="2">
    <source>
        <dbReference type="EMBL" id="KAB5587774.1"/>
    </source>
</evidence>
<organism evidence="2 3">
    <name type="scientific">Ceratobasidium theobromae</name>
    <dbReference type="NCBI Taxonomy" id="1582974"/>
    <lineage>
        <taxon>Eukaryota</taxon>
        <taxon>Fungi</taxon>
        <taxon>Dikarya</taxon>
        <taxon>Basidiomycota</taxon>
        <taxon>Agaricomycotina</taxon>
        <taxon>Agaricomycetes</taxon>
        <taxon>Cantharellales</taxon>
        <taxon>Ceratobasidiaceae</taxon>
        <taxon>Ceratobasidium</taxon>
    </lineage>
</organism>
<feature type="compositionally biased region" description="Polar residues" evidence="1">
    <location>
        <begin position="215"/>
        <end position="226"/>
    </location>
</feature>
<feature type="region of interest" description="Disordered" evidence="1">
    <location>
        <begin position="150"/>
        <end position="290"/>
    </location>
</feature>
<sequence length="398" mass="42893">MSCQAKHHISLAIWEVLKIWPEFNALSDPEWPIHEYIRTILKTSSEGHCNLLKKVAKPDEKGGSRCKKVIQQAAAPDPMPPAQLPKATPNEADENSDSTDSNKDLFSAPTTTPATFSTANPILDSTITHAHTASKLPAQLVAQTLPHGQLSTESHAPMRPNLSSPPPSPSNVPTNTKKNKSKEKEKGSGSGSKGKSRAQESDSKGSDLADPNPDYTHTTMDLYSNLTDKDEQISANSVSEPTQSKSVPMPIPKPKMKIRPRPKEKPYPEPELESVPTIPAPPPAPIPTVAPTVPAKCGKCKRVDIDTPSLPSTSALPTHDPAPTDEPPVKKGRKGAAALKTPARPQLTKNFSSPMVATPTQRSTRIINNSKDINSGLFNICLPTKKSNPALTHKKSRK</sequence>
<dbReference type="EMBL" id="SSOP01000792">
    <property type="protein sequence ID" value="KAB5587774.1"/>
    <property type="molecule type" value="Genomic_DNA"/>
</dbReference>
<reference evidence="2 3" key="1">
    <citation type="journal article" date="2019" name="Fungal Biol. Biotechnol.">
        <title>Draft genome sequence of fastidious pathogen Ceratobasidium theobromae, which causes vascular-streak dieback in Theobroma cacao.</title>
        <authorList>
            <person name="Ali S.S."/>
            <person name="Asman A."/>
            <person name="Shao J."/>
            <person name="Firmansyah A.P."/>
            <person name="Susilo A.W."/>
            <person name="Rosmana A."/>
            <person name="McMahon P."/>
            <person name="Junaid M."/>
            <person name="Guest D."/>
            <person name="Kheng T.Y."/>
            <person name="Meinhardt L.W."/>
            <person name="Bailey B.A."/>
        </authorList>
    </citation>
    <scope>NUCLEOTIDE SEQUENCE [LARGE SCALE GENOMIC DNA]</scope>
    <source>
        <strain evidence="2 3">CT2</strain>
    </source>
</reference>
<evidence type="ECO:0000313" key="3">
    <source>
        <dbReference type="Proteomes" id="UP000383932"/>
    </source>
</evidence>
<protein>
    <submittedName>
        <fullName evidence="2">Uncharacterized protein</fullName>
    </submittedName>
</protein>
<name>A0A5N5Q7X6_9AGAM</name>
<feature type="compositionally biased region" description="Basic and acidic residues" evidence="1">
    <location>
        <begin position="197"/>
        <end position="207"/>
    </location>
</feature>
<feature type="compositionally biased region" description="Pro residues" evidence="1">
    <location>
        <begin position="278"/>
        <end position="288"/>
    </location>
</feature>
<dbReference type="AlphaFoldDB" id="A0A5N5Q7X6"/>
<evidence type="ECO:0000256" key="1">
    <source>
        <dbReference type="SAM" id="MobiDB-lite"/>
    </source>
</evidence>
<keyword evidence="3" id="KW-1185">Reference proteome</keyword>
<feature type="region of interest" description="Disordered" evidence="1">
    <location>
        <begin position="304"/>
        <end position="363"/>
    </location>
</feature>
<proteinExistence type="predicted"/>
<feature type="compositionally biased region" description="Low complexity" evidence="1">
    <location>
        <begin position="106"/>
        <end position="119"/>
    </location>
</feature>
<feature type="region of interest" description="Disordered" evidence="1">
    <location>
        <begin position="73"/>
        <end position="119"/>
    </location>
</feature>
<feature type="compositionally biased region" description="Polar residues" evidence="1">
    <location>
        <begin position="233"/>
        <end position="246"/>
    </location>
</feature>
<comment type="caution">
    <text evidence="2">The sequence shown here is derived from an EMBL/GenBank/DDBJ whole genome shotgun (WGS) entry which is preliminary data.</text>
</comment>